<evidence type="ECO:0000313" key="1">
    <source>
        <dbReference type="EMBL" id="KAJ1211135.1"/>
    </source>
</evidence>
<protein>
    <submittedName>
        <fullName evidence="1">Uncharacterized protein</fullName>
    </submittedName>
</protein>
<gene>
    <name evidence="1" type="ORF">NDU88_006496</name>
</gene>
<evidence type="ECO:0000313" key="2">
    <source>
        <dbReference type="Proteomes" id="UP001066276"/>
    </source>
</evidence>
<name>A0AAV7WE74_PLEWA</name>
<comment type="caution">
    <text evidence="1">The sequence shown here is derived from an EMBL/GenBank/DDBJ whole genome shotgun (WGS) entry which is preliminary data.</text>
</comment>
<accession>A0AAV7WE74</accession>
<dbReference type="PANTHER" id="PTHR28375:SF1">
    <property type="entry name" value="PROTEIN HINDERIN"/>
    <property type="match status" value="1"/>
</dbReference>
<dbReference type="Pfam" id="PF15369">
    <property type="entry name" value="KIAA1328"/>
    <property type="match status" value="1"/>
</dbReference>
<proteinExistence type="predicted"/>
<keyword evidence="2" id="KW-1185">Reference proteome</keyword>
<dbReference type="PANTHER" id="PTHR28375">
    <property type="entry name" value="PROTEIN HINDERIN"/>
    <property type="match status" value="1"/>
</dbReference>
<reference evidence="1" key="1">
    <citation type="journal article" date="2022" name="bioRxiv">
        <title>Sequencing and chromosome-scale assembly of the giantPleurodeles waltlgenome.</title>
        <authorList>
            <person name="Brown T."/>
            <person name="Elewa A."/>
            <person name="Iarovenko S."/>
            <person name="Subramanian E."/>
            <person name="Araus A.J."/>
            <person name="Petzold A."/>
            <person name="Susuki M."/>
            <person name="Suzuki K.-i.T."/>
            <person name="Hayashi T."/>
            <person name="Toyoda A."/>
            <person name="Oliveira C."/>
            <person name="Osipova E."/>
            <person name="Leigh N.D."/>
            <person name="Simon A."/>
            <person name="Yun M.H."/>
        </authorList>
    </citation>
    <scope>NUCLEOTIDE SEQUENCE</scope>
    <source>
        <strain evidence="1">20211129_DDA</strain>
        <tissue evidence="1">Liver</tissue>
    </source>
</reference>
<dbReference type="Proteomes" id="UP001066276">
    <property type="component" value="Chromosome 1_2"/>
</dbReference>
<dbReference type="InterPro" id="IPR032736">
    <property type="entry name" value="Hinderin"/>
</dbReference>
<organism evidence="1 2">
    <name type="scientific">Pleurodeles waltl</name>
    <name type="common">Iberian ribbed newt</name>
    <dbReference type="NCBI Taxonomy" id="8319"/>
    <lineage>
        <taxon>Eukaryota</taxon>
        <taxon>Metazoa</taxon>
        <taxon>Chordata</taxon>
        <taxon>Craniata</taxon>
        <taxon>Vertebrata</taxon>
        <taxon>Euteleostomi</taxon>
        <taxon>Amphibia</taxon>
        <taxon>Batrachia</taxon>
        <taxon>Caudata</taxon>
        <taxon>Salamandroidea</taxon>
        <taxon>Salamandridae</taxon>
        <taxon>Pleurodelinae</taxon>
        <taxon>Pleurodeles</taxon>
    </lineage>
</organism>
<sequence length="109" mass="12340">MSAEQQRQYRECQELLGLYQKYLAEQQEKLNLSISKLGAQNSKQQVSARLRSAFFQVPARPAEPSRPRLKRVLLSDEACSSVAPRPRGSTAFCWTLSFTSASPFTWRGS</sequence>
<dbReference type="EMBL" id="JANPWB010000002">
    <property type="protein sequence ID" value="KAJ1211135.1"/>
    <property type="molecule type" value="Genomic_DNA"/>
</dbReference>
<dbReference type="AlphaFoldDB" id="A0AAV7WE74"/>